<dbReference type="EMBL" id="FOUP01000005">
    <property type="protein sequence ID" value="SFN60514.1"/>
    <property type="molecule type" value="Genomic_DNA"/>
</dbReference>
<dbReference type="AlphaFoldDB" id="A0A1I5ADG8"/>
<dbReference type="Proteomes" id="UP000199398">
    <property type="component" value="Unassembled WGS sequence"/>
</dbReference>
<evidence type="ECO:0000313" key="4">
    <source>
        <dbReference type="Proteomes" id="UP000270697"/>
    </source>
</evidence>
<organism evidence="2 3">
    <name type="scientific">Saccharopolyspora antimicrobica</name>
    <dbReference type="NCBI Taxonomy" id="455193"/>
    <lineage>
        <taxon>Bacteria</taxon>
        <taxon>Bacillati</taxon>
        <taxon>Actinomycetota</taxon>
        <taxon>Actinomycetes</taxon>
        <taxon>Pseudonocardiales</taxon>
        <taxon>Pseudonocardiaceae</taxon>
        <taxon>Saccharopolyspora</taxon>
    </lineage>
</organism>
<evidence type="ECO:0000313" key="1">
    <source>
        <dbReference type="EMBL" id="RKT83177.1"/>
    </source>
</evidence>
<dbReference type="STRING" id="455193.SAMN05421805_105345"/>
<proteinExistence type="predicted"/>
<evidence type="ECO:0000313" key="3">
    <source>
        <dbReference type="Proteomes" id="UP000199398"/>
    </source>
</evidence>
<protein>
    <submittedName>
        <fullName evidence="2">Uncharacterized protein</fullName>
    </submittedName>
</protein>
<reference evidence="2 3" key="1">
    <citation type="submission" date="2016-10" db="EMBL/GenBank/DDBJ databases">
        <authorList>
            <person name="de Groot N.N."/>
        </authorList>
    </citation>
    <scope>NUCLEOTIDE SEQUENCE [LARGE SCALE GENOMIC DNA]</scope>
    <source>
        <strain evidence="2 3">CPCC 201259</strain>
    </source>
</reference>
<sequence>MVIGKIGPAAGPGLMSGMGLFKNSAADLGELATEARAAGRTRFVARLIALSSTKDDAIDPWAERIEAIEAVGWRVEHFSATANDKGGVEAYVLFARV</sequence>
<reference evidence="1 4" key="2">
    <citation type="submission" date="2018-10" db="EMBL/GenBank/DDBJ databases">
        <title>Sequencing the genomes of 1000 actinobacteria strains.</title>
        <authorList>
            <person name="Klenk H.-P."/>
        </authorList>
    </citation>
    <scope>NUCLEOTIDE SEQUENCE [LARGE SCALE GENOMIC DNA]</scope>
    <source>
        <strain evidence="1 4">DSM 45119</strain>
    </source>
</reference>
<evidence type="ECO:0000313" key="2">
    <source>
        <dbReference type="EMBL" id="SFN60514.1"/>
    </source>
</evidence>
<keyword evidence="4" id="KW-1185">Reference proteome</keyword>
<dbReference type="Proteomes" id="UP000270697">
    <property type="component" value="Unassembled WGS sequence"/>
</dbReference>
<accession>A0A1I5ADG8</accession>
<gene>
    <name evidence="1" type="ORF">ATL45_1450</name>
    <name evidence="2" type="ORF">SAMN05421805_105345</name>
</gene>
<dbReference type="EMBL" id="RBXX01000002">
    <property type="protein sequence ID" value="RKT83177.1"/>
    <property type="molecule type" value="Genomic_DNA"/>
</dbReference>
<name>A0A1I5ADG8_9PSEU</name>